<dbReference type="EMBL" id="JAGDFM010000205">
    <property type="protein sequence ID" value="KAG7382519.1"/>
    <property type="molecule type" value="Genomic_DNA"/>
</dbReference>
<proteinExistence type="predicted"/>
<comment type="caution">
    <text evidence="1">The sequence shown here is derived from an EMBL/GenBank/DDBJ whole genome shotgun (WGS) entry which is preliminary data.</text>
</comment>
<organism evidence="1 2">
    <name type="scientific">Phytophthora pseudosyringae</name>
    <dbReference type="NCBI Taxonomy" id="221518"/>
    <lineage>
        <taxon>Eukaryota</taxon>
        <taxon>Sar</taxon>
        <taxon>Stramenopiles</taxon>
        <taxon>Oomycota</taxon>
        <taxon>Peronosporomycetes</taxon>
        <taxon>Peronosporales</taxon>
        <taxon>Peronosporaceae</taxon>
        <taxon>Phytophthora</taxon>
    </lineage>
</organism>
<evidence type="ECO:0000313" key="2">
    <source>
        <dbReference type="Proteomes" id="UP000694044"/>
    </source>
</evidence>
<dbReference type="Proteomes" id="UP000694044">
    <property type="component" value="Unassembled WGS sequence"/>
</dbReference>
<dbReference type="AlphaFoldDB" id="A0A8T1VQS1"/>
<evidence type="ECO:0000313" key="1">
    <source>
        <dbReference type="EMBL" id="KAG7382519.1"/>
    </source>
</evidence>
<sequence length="144" mass="15624">MTINFYTVDGFSGEINFYRDTNYRYNLALFTFTKANRCFNMACGAYNDAVSSVKWSGLPSTASYDGASKAKVVFYVNKGCTGKSKSFSTSLSRVQSFVDTGINDLISSFMVLQSSKTVENGVTSLCSLEATALDDEHANNTIGG</sequence>
<reference evidence="1" key="1">
    <citation type="submission" date="2021-02" db="EMBL/GenBank/DDBJ databases">
        <authorList>
            <person name="Palmer J.M."/>
        </authorList>
    </citation>
    <scope>NUCLEOTIDE SEQUENCE</scope>
    <source>
        <strain evidence="1">SCRP734</strain>
    </source>
</reference>
<dbReference type="OrthoDB" id="105517at2759"/>
<gene>
    <name evidence="1" type="ORF">PHYPSEUDO_004786</name>
</gene>
<name>A0A8T1VQS1_9STRA</name>
<accession>A0A8T1VQS1</accession>
<keyword evidence="2" id="KW-1185">Reference proteome</keyword>
<protein>
    <submittedName>
        <fullName evidence="1">Uncharacterized protein</fullName>
    </submittedName>
</protein>